<keyword evidence="1" id="KW-0812">Transmembrane</keyword>
<gene>
    <name evidence="2" type="ORF">EC844_101287</name>
</gene>
<accession>A0A4R1Y3W3</accession>
<feature type="transmembrane region" description="Helical" evidence="1">
    <location>
        <begin position="83"/>
        <end position="102"/>
    </location>
</feature>
<dbReference type="EMBL" id="SLVJ01000001">
    <property type="protein sequence ID" value="TCM71009.1"/>
    <property type="molecule type" value="Genomic_DNA"/>
</dbReference>
<feature type="transmembrane region" description="Helical" evidence="1">
    <location>
        <begin position="52"/>
        <end position="71"/>
    </location>
</feature>
<evidence type="ECO:0000313" key="2">
    <source>
        <dbReference type="EMBL" id="TCM71009.1"/>
    </source>
</evidence>
<comment type="caution">
    <text evidence="2">The sequence shown here is derived from an EMBL/GenBank/DDBJ whole genome shotgun (WGS) entry which is preliminary data.</text>
</comment>
<name>A0A4R1Y3W3_ACICA</name>
<dbReference type="InterPro" id="IPR047814">
    <property type="entry name" value="TfpX/TfpZ-like"/>
</dbReference>
<organism evidence="2 3">
    <name type="scientific">Acinetobacter calcoaceticus</name>
    <dbReference type="NCBI Taxonomy" id="471"/>
    <lineage>
        <taxon>Bacteria</taxon>
        <taxon>Pseudomonadati</taxon>
        <taxon>Pseudomonadota</taxon>
        <taxon>Gammaproteobacteria</taxon>
        <taxon>Moraxellales</taxon>
        <taxon>Moraxellaceae</taxon>
        <taxon>Acinetobacter</taxon>
        <taxon>Acinetobacter calcoaceticus/baumannii complex</taxon>
    </lineage>
</organism>
<keyword evidence="3" id="KW-1185">Reference proteome</keyword>
<feature type="transmembrane region" description="Helical" evidence="1">
    <location>
        <begin position="20"/>
        <end position="40"/>
    </location>
</feature>
<reference evidence="2 3" key="1">
    <citation type="submission" date="2019-03" db="EMBL/GenBank/DDBJ databases">
        <title>Genomic analyses of the natural microbiome of Caenorhabditis elegans.</title>
        <authorList>
            <person name="Samuel B."/>
        </authorList>
    </citation>
    <scope>NUCLEOTIDE SEQUENCE [LARGE SCALE GENOMIC DNA]</scope>
    <source>
        <strain evidence="2 3">JUb89</strain>
    </source>
</reference>
<evidence type="ECO:0000256" key="1">
    <source>
        <dbReference type="SAM" id="Phobius"/>
    </source>
</evidence>
<evidence type="ECO:0008006" key="4">
    <source>
        <dbReference type="Google" id="ProtNLM"/>
    </source>
</evidence>
<evidence type="ECO:0000313" key="3">
    <source>
        <dbReference type="Proteomes" id="UP000294963"/>
    </source>
</evidence>
<dbReference type="NCBIfam" id="NF041437">
    <property type="entry name" value="TfpZ"/>
    <property type="match status" value="1"/>
</dbReference>
<sequence length="252" mass="29157">MNSFKLWFSPFRLKMFFSHLGISLLIASFSLYWVFFIWHPYPLATAVGVTDIFLMMLIIDTILGPLLTLVIADQAKRSFKFDLGVIALIQISALVYGMYSIAQSRPVWIVFDQIRFDLVQARDIPTAAIQQAEQPYDHLSWLKPDWTATKLARDAKERSDRLFQELDTGVAPSMQPNLYQPLRQHLTEVVDHAMPLQQLYRFNAKYEVDQVLKQNQSASAWLPLKASNMDMVVLIKKQPTEIIKIVNLRPWK</sequence>
<keyword evidence="1" id="KW-1133">Transmembrane helix</keyword>
<keyword evidence="1" id="KW-0472">Membrane</keyword>
<protein>
    <recommendedName>
        <fullName evidence="4">Type IV pilin accessory protein</fullName>
    </recommendedName>
</protein>
<dbReference type="OrthoDB" id="8613597at2"/>
<proteinExistence type="predicted"/>
<dbReference type="Proteomes" id="UP000294963">
    <property type="component" value="Unassembled WGS sequence"/>
</dbReference>
<dbReference type="AlphaFoldDB" id="A0A4R1Y3W3"/>